<evidence type="ECO:0000256" key="2">
    <source>
        <dbReference type="ARBA" id="ARBA00022801"/>
    </source>
</evidence>
<dbReference type="GO" id="GO:0008233">
    <property type="term" value="F:peptidase activity"/>
    <property type="evidence" value="ECO:0007669"/>
    <property type="project" value="UniProtKB-KW"/>
</dbReference>
<organism evidence="5 6">
    <name type="scientific">Candidatus Fimihabitans intestinipullorum</name>
    <dbReference type="NCBI Taxonomy" id="2840820"/>
    <lineage>
        <taxon>Bacteria</taxon>
        <taxon>Bacillati</taxon>
        <taxon>Mycoplasmatota</taxon>
        <taxon>Mycoplasmatota incertae sedis</taxon>
        <taxon>Candidatus Fimihabitans</taxon>
    </lineage>
</organism>
<keyword evidence="2" id="KW-0378">Hydrolase</keyword>
<dbReference type="GO" id="GO:0006508">
    <property type="term" value="P:proteolysis"/>
    <property type="evidence" value="ECO:0007669"/>
    <property type="project" value="UniProtKB-KW"/>
</dbReference>
<dbReference type="Pfam" id="PF01136">
    <property type="entry name" value="Peptidase_U32"/>
    <property type="match status" value="1"/>
</dbReference>
<feature type="domain" description="Peptidase family U32 C-terminal" evidence="4">
    <location>
        <begin position="314"/>
        <end position="395"/>
    </location>
</feature>
<dbReference type="Pfam" id="PF16325">
    <property type="entry name" value="Peptidase_U32_C"/>
    <property type="match status" value="1"/>
</dbReference>
<dbReference type="AlphaFoldDB" id="A0A9D1HVU2"/>
<evidence type="ECO:0000256" key="1">
    <source>
        <dbReference type="ARBA" id="ARBA00022670"/>
    </source>
</evidence>
<gene>
    <name evidence="5" type="ORF">IAD49_01675</name>
</gene>
<dbReference type="PANTHER" id="PTHR30217">
    <property type="entry name" value="PEPTIDASE U32 FAMILY"/>
    <property type="match status" value="1"/>
</dbReference>
<evidence type="ECO:0000313" key="5">
    <source>
        <dbReference type="EMBL" id="HIU22270.1"/>
    </source>
</evidence>
<name>A0A9D1HVU2_9BACT</name>
<protein>
    <submittedName>
        <fullName evidence="5">U32 family peptidase</fullName>
    </submittedName>
</protein>
<dbReference type="Proteomes" id="UP000824087">
    <property type="component" value="Unassembled WGS sequence"/>
</dbReference>
<dbReference type="PANTHER" id="PTHR30217:SF6">
    <property type="entry name" value="TRNA HYDROXYLATION PROTEIN P"/>
    <property type="match status" value="1"/>
</dbReference>
<comment type="caution">
    <text evidence="5">The sequence shown here is derived from an EMBL/GenBank/DDBJ whole genome shotgun (WGS) entry which is preliminary data.</text>
</comment>
<dbReference type="InterPro" id="IPR032525">
    <property type="entry name" value="Peptidase_U32_C"/>
</dbReference>
<dbReference type="InterPro" id="IPR001539">
    <property type="entry name" value="Peptidase_U32"/>
</dbReference>
<sequence>MKNKPELLAPAGDLERLKIAILYGADAVYIGGPAFGLRANANNFSLSEIKEGVKFAHSHQRKVYVTVNIVMHNREVQELRTYLKALKECDVDAIIISDPGMISVAREIGLEIHLSTQQSTLNYEAVQFWKDEGVTRVVLGREASEEDIREIRNHVDIELECFIHGAMCASYSGRCVLSNFLTMRDSNRGGCSQICRWDFDLYDNEDQPLKGEKPFTFCTKDLSMLKVLDQMIDLDITSFKIEGRMRSIYYIATIVNIYRRAIDEYWNAKGHYAYNKAYERVLTNCANRESTVQFFDGSEGVNTQYYNGRIELSNQDFLGVVLDYNKETGYVFLEERNFFKKGDRVEIFGPTKETISFTIEEILDEDQNPLEIVNHPQQKVYVKVPKEVEKWSMMRINRSFDT</sequence>
<accession>A0A9D1HVU2</accession>
<keyword evidence="1" id="KW-0645">Protease</keyword>
<comment type="similarity">
    <text evidence="3">Belongs to the peptidase U32 family.</text>
</comment>
<reference evidence="5" key="1">
    <citation type="submission" date="2020-10" db="EMBL/GenBank/DDBJ databases">
        <authorList>
            <person name="Gilroy R."/>
        </authorList>
    </citation>
    <scope>NUCLEOTIDE SEQUENCE</scope>
    <source>
        <strain evidence="5">CHK197-8231</strain>
    </source>
</reference>
<dbReference type="PROSITE" id="PS01276">
    <property type="entry name" value="PEPTIDASE_U32"/>
    <property type="match status" value="1"/>
</dbReference>
<evidence type="ECO:0000259" key="4">
    <source>
        <dbReference type="Pfam" id="PF16325"/>
    </source>
</evidence>
<dbReference type="Gene3D" id="2.40.30.10">
    <property type="entry name" value="Translation factors"/>
    <property type="match status" value="1"/>
</dbReference>
<evidence type="ECO:0000313" key="6">
    <source>
        <dbReference type="Proteomes" id="UP000824087"/>
    </source>
</evidence>
<evidence type="ECO:0000256" key="3">
    <source>
        <dbReference type="ARBA" id="ARBA00038374"/>
    </source>
</evidence>
<dbReference type="InterPro" id="IPR051454">
    <property type="entry name" value="RNA/ubiquinone_mod_enzymes"/>
</dbReference>
<reference evidence="5" key="2">
    <citation type="journal article" date="2021" name="PeerJ">
        <title>Extensive microbial diversity within the chicken gut microbiome revealed by metagenomics and culture.</title>
        <authorList>
            <person name="Gilroy R."/>
            <person name="Ravi A."/>
            <person name="Getino M."/>
            <person name="Pursley I."/>
            <person name="Horton D.L."/>
            <person name="Alikhan N.F."/>
            <person name="Baker D."/>
            <person name="Gharbi K."/>
            <person name="Hall N."/>
            <person name="Watson M."/>
            <person name="Adriaenssens E.M."/>
            <person name="Foster-Nyarko E."/>
            <person name="Jarju S."/>
            <person name="Secka A."/>
            <person name="Antonio M."/>
            <person name="Oren A."/>
            <person name="Chaudhuri R.R."/>
            <person name="La Ragione R."/>
            <person name="Hildebrand F."/>
            <person name="Pallen M.J."/>
        </authorList>
    </citation>
    <scope>NUCLEOTIDE SEQUENCE</scope>
    <source>
        <strain evidence="5">CHK197-8231</strain>
    </source>
</reference>
<dbReference type="EMBL" id="DVML01000010">
    <property type="protein sequence ID" value="HIU22270.1"/>
    <property type="molecule type" value="Genomic_DNA"/>
</dbReference>
<proteinExistence type="inferred from homology"/>